<protein>
    <submittedName>
        <fullName evidence="2">Uncharacterized protein</fullName>
    </submittedName>
</protein>
<keyword evidence="3" id="KW-1185">Reference proteome</keyword>
<evidence type="ECO:0000313" key="2">
    <source>
        <dbReference type="EMBL" id="QYX76292.1"/>
    </source>
</evidence>
<proteinExistence type="predicted"/>
<sequence length="145" mass="15613">MTIAEHTELTRRIADDFTALQEAVLARMNGICAPEFAVALEPPSLAGPIAIAIAIAHADVLARGAVRRAELSTQSPERLRRPSPGRRRRGSGARSGPGPAPCRPLPESIPLHALTALDEGNCLRGDFNWLFDQARSEITGRCENI</sequence>
<evidence type="ECO:0000313" key="3">
    <source>
        <dbReference type="Proteomes" id="UP000827138"/>
    </source>
</evidence>
<gene>
    <name evidence="2" type="ORF">K1J60_07020</name>
</gene>
<reference evidence="2 3" key="1">
    <citation type="submission" date="2021-08" db="EMBL/GenBank/DDBJ databases">
        <authorList>
            <person name="Ping M."/>
        </authorList>
    </citation>
    <scope>NUCLEOTIDE SEQUENCE [LARGE SCALE GENOMIC DNA]</scope>
    <source>
        <strain evidence="2 3">MG28</strain>
    </source>
</reference>
<organism evidence="2 3">
    <name type="scientific">Streptomyces akebiae</name>
    <dbReference type="NCBI Taxonomy" id="2865673"/>
    <lineage>
        <taxon>Bacteria</taxon>
        <taxon>Bacillati</taxon>
        <taxon>Actinomycetota</taxon>
        <taxon>Actinomycetes</taxon>
        <taxon>Kitasatosporales</taxon>
        <taxon>Streptomycetaceae</taxon>
        <taxon>Streptomyces</taxon>
    </lineage>
</organism>
<accession>A0ABX8XLE6</accession>
<dbReference type="Proteomes" id="UP000827138">
    <property type="component" value="Chromosome"/>
</dbReference>
<name>A0ABX8XLE6_9ACTN</name>
<evidence type="ECO:0000256" key="1">
    <source>
        <dbReference type="SAM" id="MobiDB-lite"/>
    </source>
</evidence>
<dbReference type="EMBL" id="CP080647">
    <property type="protein sequence ID" value="QYX76292.1"/>
    <property type="molecule type" value="Genomic_DNA"/>
</dbReference>
<feature type="region of interest" description="Disordered" evidence="1">
    <location>
        <begin position="69"/>
        <end position="105"/>
    </location>
</feature>
<feature type="compositionally biased region" description="Basic residues" evidence="1">
    <location>
        <begin position="81"/>
        <end position="91"/>
    </location>
</feature>
<dbReference type="RefSeq" id="WP_220645416.1">
    <property type="nucleotide sequence ID" value="NZ_CP080647.1"/>
</dbReference>